<comment type="similarity">
    <text evidence="1">Belongs to the isochorismatase family.</text>
</comment>
<dbReference type="GO" id="GO:0016787">
    <property type="term" value="F:hydrolase activity"/>
    <property type="evidence" value="ECO:0007669"/>
    <property type="project" value="UniProtKB-KW"/>
</dbReference>
<feature type="domain" description="Isochorismatase-like" evidence="3">
    <location>
        <begin position="5"/>
        <end position="145"/>
    </location>
</feature>
<name>A0A6C0FZE2_9BACL</name>
<accession>A0A6C0FZE2</accession>
<sequence length="173" mass="19122">MTKQALLIIDVQQAMFDEADPVYQGAALLGKLQTVIAQARSRGITIVYIQHNEGPGTPLASGSPGWEIHPAIGPEAHDLIVQKARPDAFFQTTLQDELDARGIQELILAGLQTEMCIDTTCRNACSRGYKVTLLRDAHSTWPLEALSAQQIIDHHNNVLRWFADMKDSSNLFD</sequence>
<evidence type="ECO:0000259" key="3">
    <source>
        <dbReference type="Pfam" id="PF00857"/>
    </source>
</evidence>
<organism evidence="4 5">
    <name type="scientific">Paenibacillus lycopersici</name>
    <dbReference type="NCBI Taxonomy" id="2704462"/>
    <lineage>
        <taxon>Bacteria</taxon>
        <taxon>Bacillati</taxon>
        <taxon>Bacillota</taxon>
        <taxon>Bacilli</taxon>
        <taxon>Bacillales</taxon>
        <taxon>Paenibacillaceae</taxon>
        <taxon>Paenibacillus</taxon>
    </lineage>
</organism>
<dbReference type="Proteomes" id="UP000476064">
    <property type="component" value="Chromosome"/>
</dbReference>
<dbReference type="PANTHER" id="PTHR43540">
    <property type="entry name" value="PEROXYUREIDOACRYLATE/UREIDOACRYLATE AMIDOHYDROLASE-RELATED"/>
    <property type="match status" value="1"/>
</dbReference>
<evidence type="ECO:0000256" key="2">
    <source>
        <dbReference type="ARBA" id="ARBA00022801"/>
    </source>
</evidence>
<dbReference type="InterPro" id="IPR036380">
    <property type="entry name" value="Isochorismatase-like_sf"/>
</dbReference>
<dbReference type="CDD" id="cd01014">
    <property type="entry name" value="nicotinamidase_related"/>
    <property type="match status" value="1"/>
</dbReference>
<protein>
    <submittedName>
        <fullName evidence="4">Cysteine hydrolase</fullName>
    </submittedName>
</protein>
<dbReference type="PANTHER" id="PTHR43540:SF14">
    <property type="entry name" value="ISOCHORISMATASE"/>
    <property type="match status" value="1"/>
</dbReference>
<evidence type="ECO:0000313" key="5">
    <source>
        <dbReference type="Proteomes" id="UP000476064"/>
    </source>
</evidence>
<dbReference type="InterPro" id="IPR050272">
    <property type="entry name" value="Isochorismatase-like_hydrls"/>
</dbReference>
<dbReference type="AlphaFoldDB" id="A0A6C0FZE2"/>
<reference evidence="4 5" key="1">
    <citation type="submission" date="2020-01" db="EMBL/GenBank/DDBJ databases">
        <title>Paenibacillus sp. nov., isolated from tomato rhizosphere.</title>
        <authorList>
            <person name="Weon H.-Y."/>
            <person name="Lee S.A."/>
        </authorList>
    </citation>
    <scope>NUCLEOTIDE SEQUENCE [LARGE SCALE GENOMIC DNA]</scope>
    <source>
        <strain evidence="4 5">12200R-189</strain>
    </source>
</reference>
<proteinExistence type="inferred from homology"/>
<dbReference type="Gene3D" id="3.40.50.850">
    <property type="entry name" value="Isochorismatase-like"/>
    <property type="match status" value="1"/>
</dbReference>
<keyword evidence="2 4" id="KW-0378">Hydrolase</keyword>
<dbReference type="InterPro" id="IPR000868">
    <property type="entry name" value="Isochorismatase-like_dom"/>
</dbReference>
<evidence type="ECO:0000256" key="1">
    <source>
        <dbReference type="ARBA" id="ARBA00006336"/>
    </source>
</evidence>
<dbReference type="RefSeq" id="WP_162355656.1">
    <property type="nucleotide sequence ID" value="NZ_CP048209.1"/>
</dbReference>
<dbReference type="Pfam" id="PF00857">
    <property type="entry name" value="Isochorismatase"/>
    <property type="match status" value="1"/>
</dbReference>
<dbReference type="SUPFAM" id="SSF52499">
    <property type="entry name" value="Isochorismatase-like hydrolases"/>
    <property type="match status" value="1"/>
</dbReference>
<dbReference type="KEGG" id="plyc:GXP70_06235"/>
<dbReference type="EMBL" id="CP048209">
    <property type="protein sequence ID" value="QHT59590.1"/>
    <property type="molecule type" value="Genomic_DNA"/>
</dbReference>
<gene>
    <name evidence="4" type="ORF">GXP70_06235</name>
</gene>
<evidence type="ECO:0000313" key="4">
    <source>
        <dbReference type="EMBL" id="QHT59590.1"/>
    </source>
</evidence>
<keyword evidence="5" id="KW-1185">Reference proteome</keyword>